<proteinExistence type="predicted"/>
<dbReference type="EMBL" id="FJ965540">
    <property type="protein sequence ID" value="ACY25500.1"/>
    <property type="molecule type" value="Genomic_DNA"/>
</dbReference>
<sequence length="543" mass="63213">MQVSMNKFIVIGHGSSYFLDVEHLLQQYGVSPANKSKREQFTPVEITNILRKVISEQNSSIKNKVTASPFSNNYNRKGKKRSKKGKKNSHLLVSSAKNTEISTINPIWNGLFLDLMLSNLDQELWGWSDSYVIDVLNYWADVDPSIKFIFIYDHPSNIFLHSSLEQALSLDSNVIEEKLHDWQQYNQKVLSLFEQYQSRSVLLCGQQVLDSVNVSLEKVASTLSAPLYLGERRDILDIDDKIDSINSSALERVIVDNILKQHESILNLYTELQAKATLPHLSLYDSAVTENSQYLLKAWKELIEQKSELVESQEVIAKSRNKILKLKEAESEFKIRKIELEQQRKQLQDNLSNSEKNTQKISERLKESQIEIAKIEIEKKKISDELNQVKEKSESLEKELSEDNKELLNQVHILQRELETYFLENQKLKQKPALFGATERVKQQLNYQLGSKMIENSRSLSGWLKMPFSLSKIQHEYQMYEKYNKLQKNLPKLEDYQDFLQSEKVKKHLSYQLGDLYLKNNILGFLCKLPKLVKEFRKNKKDD</sequence>
<name>D0QYL8_AVIPA</name>
<feature type="compositionally biased region" description="Basic residues" evidence="2">
    <location>
        <begin position="76"/>
        <end position="89"/>
    </location>
</feature>
<dbReference type="AlphaFoldDB" id="D0QYL8"/>
<keyword evidence="1" id="KW-0175">Coiled coil</keyword>
<evidence type="ECO:0000256" key="2">
    <source>
        <dbReference type="SAM" id="MobiDB-lite"/>
    </source>
</evidence>
<evidence type="ECO:0000313" key="3">
    <source>
        <dbReference type="EMBL" id="ACY25500.1"/>
    </source>
</evidence>
<accession>D0QYL8</accession>
<organism evidence="3">
    <name type="scientific">Avibacterium paragallinarum</name>
    <name type="common">Haemophilus gallinarum</name>
    <dbReference type="NCBI Taxonomy" id="728"/>
    <lineage>
        <taxon>Bacteria</taxon>
        <taxon>Pseudomonadati</taxon>
        <taxon>Pseudomonadota</taxon>
        <taxon>Gammaproteobacteria</taxon>
        <taxon>Pasteurellales</taxon>
        <taxon>Pasteurellaceae</taxon>
        <taxon>Avibacterium</taxon>
    </lineage>
</organism>
<evidence type="ECO:0000313" key="4">
    <source>
        <dbReference type="EMBL" id="ACY25506.1"/>
    </source>
</evidence>
<evidence type="ECO:0000256" key="1">
    <source>
        <dbReference type="SAM" id="Coils"/>
    </source>
</evidence>
<protein>
    <submittedName>
        <fullName evidence="3">AcbE</fullName>
    </submittedName>
</protein>
<reference evidence="3" key="1">
    <citation type="submission" date="2009-04" db="EMBL/GenBank/DDBJ databases">
        <authorList>
            <person name="Wu J.-R."/>
            <person name="Chen P.-Y."/>
            <person name="Shien J.-H."/>
            <person name="Shieh H.K."/>
            <person name="Chang F."/>
            <person name="Chang P.-C."/>
        </authorList>
    </citation>
    <scope>NUCLEOTIDE SEQUENCE</scope>
    <source>
        <strain evidence="4">221</strain>
        <strain evidence="3">TW95</strain>
    </source>
</reference>
<feature type="region of interest" description="Disordered" evidence="2">
    <location>
        <begin position="66"/>
        <end position="90"/>
    </location>
</feature>
<dbReference type="EMBL" id="FJ965541">
    <property type="protein sequence ID" value="ACY25506.1"/>
    <property type="molecule type" value="Genomic_DNA"/>
</dbReference>
<feature type="coiled-coil region" evidence="1">
    <location>
        <begin position="326"/>
        <end position="431"/>
    </location>
</feature>
<gene>
    <name evidence="3" type="primary">acbE</name>
</gene>
<reference evidence="3" key="2">
    <citation type="journal article" date="2010" name="Vet. Microbiol.">
        <title>Analysis of the biosynthesis genes and chemical components of the capsule of Avibacterium paragallinarum.</title>
        <authorList>
            <person name="Wu J.R."/>
            <person name="Chen P.Y."/>
            <person name="Shien J.H."/>
            <person name="Shyu C.L."/>
            <person name="Shieh H.K."/>
            <person name="Chang F."/>
            <person name="Chang P.C."/>
        </authorList>
    </citation>
    <scope>NUCLEOTIDE SEQUENCE</scope>
    <source>
        <strain evidence="4">221</strain>
        <strain evidence="3">TW95</strain>
    </source>
</reference>